<organism evidence="1 2">
    <name type="scientific">Irpex rosettiformis</name>
    <dbReference type="NCBI Taxonomy" id="378272"/>
    <lineage>
        <taxon>Eukaryota</taxon>
        <taxon>Fungi</taxon>
        <taxon>Dikarya</taxon>
        <taxon>Basidiomycota</taxon>
        <taxon>Agaricomycotina</taxon>
        <taxon>Agaricomycetes</taxon>
        <taxon>Polyporales</taxon>
        <taxon>Irpicaceae</taxon>
        <taxon>Irpex</taxon>
    </lineage>
</organism>
<dbReference type="Proteomes" id="UP001055072">
    <property type="component" value="Unassembled WGS sequence"/>
</dbReference>
<keyword evidence="2" id="KW-1185">Reference proteome</keyword>
<evidence type="ECO:0000313" key="2">
    <source>
        <dbReference type="Proteomes" id="UP001055072"/>
    </source>
</evidence>
<sequence length="883" mass="99345">MSTDIAHEKRRAESNVQTNFSGKPTGWSAMSKVVRDFDEEKVKECKEDIDTLLVFAGLFSAVLSAFLVAVYPALQPDRQDMILYTLDRIANQTAGYTIAGSNLTASLLVPPSPPEFHPSPNIVKVNALWFTSLILSLITASLGLLVKQWLREFLAADTPSPQARLRLRNFREPAIKAWRVYEIAPALPILLQISLGLFFLGLCYFTAHIHLGLRDTILPFIVGWAFFIVATSLFPFLFPRCPYKMTLLKAPAARVRRGKIWVKEQWWRLRCLFGLIRLIDANGLTPRMWWFLWKRIWDLPTPVQDAADESLVIKDTSRDLNIFASVDAIDANDDLLVTTMADAVYDAERHWSDIVLFIVQVLAHRIQPEATTETNFSGLRPRWPAPFRNPYRFSMMKPWTRAGILSILSRYVKGVEEKYEPMEGLDFPSHPNPSSSILYAVHVILTATGVSSDPPPQGAKSFLGYYMTHESYSSNVCNDIVNLLCSPQVDQEDSWAAMTLLLGAVTKLIPLLKLDFAVRKQWFSSVQRTVEKHLLKTSTQRALNNFETRANPQFDWDTWQMPNGKQDVPLNFKHSSIRYLICTASQEFNHVVDSPDTHSQVGSETSSVLRAALRTISQDSGSETASSTSQSRSYLVEQDIWWSFQDMVNLALRNPSSSLTLVDALSSVNLASEIYWPALFSPQHEQKQGLFPLERDTSSLVTNLTSVIQDRLGSLASTSQNSARSEPLIALKLCHITTCLLICIGYASSHRDLWRRVFESLSTSVASVIIPEKIEQARDTVSPAEASVMEQSSDTVRRLAHGCLQNIDFAIFSSAEAKDGHYDDWRVHGSGQSSAFPDLLLQQLYNLVNSNPNLSPSREDNAMYARLEQLQGSSFIPKQNERS</sequence>
<evidence type="ECO:0000313" key="1">
    <source>
        <dbReference type="EMBL" id="KAI0088766.1"/>
    </source>
</evidence>
<comment type="caution">
    <text evidence="1">The sequence shown here is derived from an EMBL/GenBank/DDBJ whole genome shotgun (WGS) entry which is preliminary data.</text>
</comment>
<reference evidence="1" key="1">
    <citation type="journal article" date="2021" name="Environ. Microbiol.">
        <title>Gene family expansions and transcriptome signatures uncover fungal adaptations to wood decay.</title>
        <authorList>
            <person name="Hage H."/>
            <person name="Miyauchi S."/>
            <person name="Viragh M."/>
            <person name="Drula E."/>
            <person name="Min B."/>
            <person name="Chaduli D."/>
            <person name="Navarro D."/>
            <person name="Favel A."/>
            <person name="Norest M."/>
            <person name="Lesage-Meessen L."/>
            <person name="Balint B."/>
            <person name="Merenyi Z."/>
            <person name="de Eugenio L."/>
            <person name="Morin E."/>
            <person name="Martinez A.T."/>
            <person name="Baldrian P."/>
            <person name="Stursova M."/>
            <person name="Martinez M.J."/>
            <person name="Novotny C."/>
            <person name="Magnuson J.K."/>
            <person name="Spatafora J.W."/>
            <person name="Maurice S."/>
            <person name="Pangilinan J."/>
            <person name="Andreopoulos W."/>
            <person name="LaButti K."/>
            <person name="Hundley H."/>
            <person name="Na H."/>
            <person name="Kuo A."/>
            <person name="Barry K."/>
            <person name="Lipzen A."/>
            <person name="Henrissat B."/>
            <person name="Riley R."/>
            <person name="Ahrendt S."/>
            <person name="Nagy L.G."/>
            <person name="Grigoriev I.V."/>
            <person name="Martin F."/>
            <person name="Rosso M.N."/>
        </authorList>
    </citation>
    <scope>NUCLEOTIDE SEQUENCE</scope>
    <source>
        <strain evidence="1">CBS 384.51</strain>
    </source>
</reference>
<gene>
    <name evidence="1" type="ORF">BDY19DRAFT_145576</name>
</gene>
<accession>A0ACB8U3J6</accession>
<name>A0ACB8U3J6_9APHY</name>
<proteinExistence type="predicted"/>
<protein>
    <submittedName>
        <fullName evidence="1">Uncharacterized protein</fullName>
    </submittedName>
</protein>
<dbReference type="EMBL" id="MU274912">
    <property type="protein sequence ID" value="KAI0088766.1"/>
    <property type="molecule type" value="Genomic_DNA"/>
</dbReference>